<evidence type="ECO:0000259" key="7">
    <source>
        <dbReference type="Pfam" id="PF13785"/>
    </source>
</evidence>
<feature type="domain" description="TM2" evidence="6">
    <location>
        <begin position="41"/>
        <end position="85"/>
    </location>
</feature>
<dbReference type="InterPro" id="IPR025235">
    <property type="entry name" value="DUF4178"/>
</dbReference>
<evidence type="ECO:0000259" key="6">
    <source>
        <dbReference type="Pfam" id="PF05154"/>
    </source>
</evidence>
<proteinExistence type="predicted"/>
<dbReference type="GO" id="GO:0016020">
    <property type="term" value="C:membrane"/>
    <property type="evidence" value="ECO:0007669"/>
    <property type="project" value="UniProtKB-SubCell"/>
</dbReference>
<feature type="domain" description="DUF4178" evidence="7">
    <location>
        <begin position="152"/>
        <end position="292"/>
    </location>
</feature>
<keyword evidence="9" id="KW-1185">Reference proteome</keyword>
<evidence type="ECO:0000256" key="1">
    <source>
        <dbReference type="ARBA" id="ARBA00004141"/>
    </source>
</evidence>
<gene>
    <name evidence="8" type="ORF">SAMN04488541_101222</name>
</gene>
<dbReference type="InterPro" id="IPR007829">
    <property type="entry name" value="TM2"/>
</dbReference>
<sequence>MANIIPYYVEKDLPFAVSAQLADLPEQAQRDFLNEYNRRAKNLVLSYILHFVFPAHYLYLDKILTQIIYWITFGGFGFWWFIDIFRMSSLVKDRNKEIADECLRYILHQYKGQHQQTYKTQPTFIPNTPQPKQLHTPDFDPMRPSIESLKMNYLVDYNFKTWHVVGETQYDWSNNISDREFKLVNGTDILYLTVRREGMYVHCHIGSLVNLYSIDTNLDNYISQYQNPPNTITQGDFTFFRENRLEGYAFDKASATPPLRVIAWDFYDANRRFRLRIEQTGRSQFKAVLSQTANEIDFTDILPMG</sequence>
<dbReference type="STRING" id="1003.SAMN04488541_101222"/>
<reference evidence="8 9" key="1">
    <citation type="submission" date="2016-10" db="EMBL/GenBank/DDBJ databases">
        <authorList>
            <person name="de Groot N.N."/>
        </authorList>
    </citation>
    <scope>NUCLEOTIDE SEQUENCE [LARGE SCALE GENOMIC DNA]</scope>
    <source>
        <strain>GEY</strain>
        <strain evidence="9">DSM 9560</strain>
    </source>
</reference>
<feature type="transmembrane region" description="Helical" evidence="5">
    <location>
        <begin position="43"/>
        <end position="60"/>
    </location>
</feature>
<organism evidence="8 9">
    <name type="scientific">Thermoflexibacter ruber</name>
    <dbReference type="NCBI Taxonomy" id="1003"/>
    <lineage>
        <taxon>Bacteria</taxon>
        <taxon>Pseudomonadati</taxon>
        <taxon>Bacteroidota</taxon>
        <taxon>Cytophagia</taxon>
        <taxon>Cytophagales</taxon>
        <taxon>Thermoflexibacteraceae</taxon>
        <taxon>Thermoflexibacter</taxon>
    </lineage>
</organism>
<dbReference type="EMBL" id="FONY01000012">
    <property type="protein sequence ID" value="SFE98904.1"/>
    <property type="molecule type" value="Genomic_DNA"/>
</dbReference>
<evidence type="ECO:0000256" key="4">
    <source>
        <dbReference type="ARBA" id="ARBA00023136"/>
    </source>
</evidence>
<comment type="subcellular location">
    <subcellularLocation>
        <location evidence="1">Membrane</location>
        <topology evidence="1">Multi-pass membrane protein</topology>
    </subcellularLocation>
</comment>
<keyword evidence="4 5" id="KW-0472">Membrane</keyword>
<evidence type="ECO:0000256" key="2">
    <source>
        <dbReference type="ARBA" id="ARBA00022692"/>
    </source>
</evidence>
<dbReference type="OrthoDB" id="9816361at2"/>
<evidence type="ECO:0000256" key="3">
    <source>
        <dbReference type="ARBA" id="ARBA00022989"/>
    </source>
</evidence>
<protein>
    <submittedName>
        <fullName evidence="8">Uncharacterized protein</fullName>
    </submittedName>
</protein>
<evidence type="ECO:0000256" key="5">
    <source>
        <dbReference type="SAM" id="Phobius"/>
    </source>
</evidence>
<evidence type="ECO:0000313" key="8">
    <source>
        <dbReference type="EMBL" id="SFE98904.1"/>
    </source>
</evidence>
<keyword evidence="2 5" id="KW-0812">Transmembrane</keyword>
<dbReference type="AlphaFoldDB" id="A0A1I2F0G3"/>
<name>A0A1I2F0G3_9BACT</name>
<dbReference type="Pfam" id="PF05154">
    <property type="entry name" value="TM2"/>
    <property type="match status" value="1"/>
</dbReference>
<keyword evidence="3 5" id="KW-1133">Transmembrane helix</keyword>
<feature type="transmembrane region" description="Helical" evidence="5">
    <location>
        <begin position="66"/>
        <end position="85"/>
    </location>
</feature>
<dbReference type="Proteomes" id="UP000199513">
    <property type="component" value="Unassembled WGS sequence"/>
</dbReference>
<dbReference type="RefSeq" id="WP_091543668.1">
    <property type="nucleotide sequence ID" value="NZ_FONY01000012.1"/>
</dbReference>
<dbReference type="Pfam" id="PF13785">
    <property type="entry name" value="DUF4178"/>
    <property type="match status" value="1"/>
</dbReference>
<evidence type="ECO:0000313" key="9">
    <source>
        <dbReference type="Proteomes" id="UP000199513"/>
    </source>
</evidence>
<accession>A0A1I2F0G3</accession>